<dbReference type="InterPro" id="IPR029058">
    <property type="entry name" value="AB_hydrolase_fold"/>
</dbReference>
<dbReference type="Proteomes" id="UP000251960">
    <property type="component" value="Chromosome 7"/>
</dbReference>
<dbReference type="PANTHER" id="PTHR23024">
    <property type="entry name" value="ARYLACETAMIDE DEACETYLASE"/>
    <property type="match status" value="1"/>
</dbReference>
<dbReference type="Pfam" id="PF07859">
    <property type="entry name" value="Abhydrolase_3"/>
    <property type="match status" value="1"/>
</dbReference>
<dbReference type="InterPro" id="IPR013094">
    <property type="entry name" value="AB_hydrolase_3"/>
</dbReference>
<gene>
    <name evidence="3" type="primary">CXE15_4</name>
    <name evidence="3" type="ORF">Zm00014a_003114</name>
</gene>
<evidence type="ECO:0000256" key="1">
    <source>
        <dbReference type="PROSITE-ProRule" id="PRU10038"/>
    </source>
</evidence>
<dbReference type="GO" id="GO:0016787">
    <property type="term" value="F:hydrolase activity"/>
    <property type="evidence" value="ECO:0007669"/>
    <property type="project" value="InterPro"/>
</dbReference>
<protein>
    <submittedName>
        <fullName evidence="3">Putative carboxylesterase 15</fullName>
    </submittedName>
</protein>
<sequence>MASEAAPRVVVDECRGVLSVYSDGTVVRRAQPGFATPVRDDGTVDWKDVTFDEARGLALRLYLPRDRGAAAGRRLPVFFYYHGGGFCIGSRAWPNCQNYCLRLASDLGALVVAPDYRLAPEHRLPAAIDDGAAAVLWLARQGGGDPWVAEAADLGRVFVSGDSAGGTIVHHLAVRFGGSPADHLAPVAVRGYVQLMPFFGGVERTRSEAECPADAFLDRPLNDRYWRLSLPEGATPDHPVANPFGPGAPPLDAVEFAPTLVVVGGRDLLHDRAVDYAARLRAAGKPVVVRDFHGQQHGFFTIDPWSDASAELMRVIKRFVDADGRFDFD</sequence>
<dbReference type="InterPro" id="IPR033140">
    <property type="entry name" value="Lipase_GDXG_put_SER_AS"/>
</dbReference>
<evidence type="ECO:0000313" key="3">
    <source>
        <dbReference type="EMBL" id="PWZ13864.1"/>
    </source>
</evidence>
<evidence type="ECO:0000259" key="2">
    <source>
        <dbReference type="Pfam" id="PF07859"/>
    </source>
</evidence>
<dbReference type="PANTHER" id="PTHR23024:SF535">
    <property type="entry name" value="OS07G0162900 PROTEIN"/>
    <property type="match status" value="1"/>
</dbReference>
<dbReference type="InterPro" id="IPR050466">
    <property type="entry name" value="Carboxylest/Gibb_receptor"/>
</dbReference>
<dbReference type="EMBL" id="NCVQ01000008">
    <property type="protein sequence ID" value="PWZ13864.1"/>
    <property type="molecule type" value="Genomic_DNA"/>
</dbReference>
<dbReference type="PROSITE" id="PS01174">
    <property type="entry name" value="LIPASE_GDXG_SER"/>
    <property type="match status" value="1"/>
</dbReference>
<organism evidence="3">
    <name type="scientific">Zea mays</name>
    <name type="common">Maize</name>
    <dbReference type="NCBI Taxonomy" id="4577"/>
    <lineage>
        <taxon>Eukaryota</taxon>
        <taxon>Viridiplantae</taxon>
        <taxon>Streptophyta</taxon>
        <taxon>Embryophyta</taxon>
        <taxon>Tracheophyta</taxon>
        <taxon>Spermatophyta</taxon>
        <taxon>Magnoliopsida</taxon>
        <taxon>Liliopsida</taxon>
        <taxon>Poales</taxon>
        <taxon>Poaceae</taxon>
        <taxon>PACMAD clade</taxon>
        <taxon>Panicoideae</taxon>
        <taxon>Andropogonodae</taxon>
        <taxon>Andropogoneae</taxon>
        <taxon>Tripsacinae</taxon>
        <taxon>Zea</taxon>
    </lineage>
</organism>
<reference evidence="3" key="1">
    <citation type="journal article" date="2018" name="Nat. Genet.">
        <title>Extensive intraspecific gene order and gene structural variations between Mo17 and other maize genomes.</title>
        <authorList>
            <person name="Sun S."/>
            <person name="Zhou Y."/>
            <person name="Chen J."/>
            <person name="Shi J."/>
            <person name="Zhao H."/>
            <person name="Zhao H."/>
            <person name="Song W."/>
            <person name="Zhang M."/>
            <person name="Cui Y."/>
            <person name="Dong X."/>
            <person name="Liu H."/>
            <person name="Ma X."/>
            <person name="Jiao Y."/>
            <person name="Wang B."/>
            <person name="Wei X."/>
            <person name="Stein J.C."/>
            <person name="Glaubitz J.C."/>
            <person name="Lu F."/>
            <person name="Yu G."/>
            <person name="Liang C."/>
            <person name="Fengler K."/>
            <person name="Li B."/>
            <person name="Rafalski A."/>
            <person name="Schnable P.S."/>
            <person name="Ware D.H."/>
            <person name="Buckler E.S."/>
            <person name="Lai J."/>
        </authorList>
    </citation>
    <scope>NUCLEOTIDE SEQUENCE [LARGE SCALE GENOMIC DNA]</scope>
    <source>
        <tissue evidence="3">Seedling</tissue>
    </source>
</reference>
<name>A0A3L6DYP9_MAIZE</name>
<comment type="caution">
    <text evidence="3">The sequence shown here is derived from an EMBL/GenBank/DDBJ whole genome shotgun (WGS) entry which is preliminary data.</text>
</comment>
<accession>A0A3L6DYP9</accession>
<dbReference type="Gene3D" id="3.40.50.1820">
    <property type="entry name" value="alpha/beta hydrolase"/>
    <property type="match status" value="1"/>
</dbReference>
<feature type="domain" description="Alpha/beta hydrolase fold-3" evidence="2">
    <location>
        <begin position="79"/>
        <end position="300"/>
    </location>
</feature>
<feature type="active site" evidence="1">
    <location>
        <position position="163"/>
    </location>
</feature>
<dbReference type="AlphaFoldDB" id="A0A3L6DYP9"/>
<dbReference type="SUPFAM" id="SSF53474">
    <property type="entry name" value="alpha/beta-Hydrolases"/>
    <property type="match status" value="1"/>
</dbReference>
<proteinExistence type="predicted"/>